<organism evidence="1 2">
    <name type="scientific">Terrapene triunguis</name>
    <name type="common">Three-toed box turtle</name>
    <dbReference type="NCBI Taxonomy" id="2587831"/>
    <lineage>
        <taxon>Eukaryota</taxon>
        <taxon>Metazoa</taxon>
        <taxon>Chordata</taxon>
        <taxon>Craniata</taxon>
        <taxon>Vertebrata</taxon>
        <taxon>Euteleostomi</taxon>
        <taxon>Archelosauria</taxon>
        <taxon>Testudinata</taxon>
        <taxon>Testudines</taxon>
        <taxon>Cryptodira</taxon>
        <taxon>Durocryptodira</taxon>
        <taxon>Testudinoidea</taxon>
        <taxon>Emydidae</taxon>
        <taxon>Terrapene</taxon>
    </lineage>
</organism>
<evidence type="ECO:0000313" key="2">
    <source>
        <dbReference type="Proteomes" id="UP000472274"/>
    </source>
</evidence>
<sequence length="57" mass="6492">METAMLNLRNLFDQLMRQSEFLNEGNEYLNFLRHGPKESPHGLGLTASINSRVENTG</sequence>
<evidence type="ECO:0000313" key="1">
    <source>
        <dbReference type="Ensembl" id="ENSTMTP00000024080.1"/>
    </source>
</evidence>
<proteinExistence type="predicted"/>
<dbReference type="Ensembl" id="ENSTMTT00000024928.1">
    <property type="protein sequence ID" value="ENSTMTP00000024080.1"/>
    <property type="gene ID" value="ENSTMTG00000017548.1"/>
</dbReference>
<reference evidence="1" key="1">
    <citation type="submission" date="2025-08" db="UniProtKB">
        <authorList>
            <consortium name="Ensembl"/>
        </authorList>
    </citation>
    <scope>IDENTIFICATION</scope>
</reference>
<dbReference type="Proteomes" id="UP000472274">
    <property type="component" value="Unplaced"/>
</dbReference>
<name>A0A674JRU2_9SAUR</name>
<dbReference type="InParanoid" id="A0A674JRU2"/>
<dbReference type="AlphaFoldDB" id="A0A674JRU2"/>
<keyword evidence="2" id="KW-1185">Reference proteome</keyword>
<accession>A0A674JRU2</accession>
<protein>
    <submittedName>
        <fullName evidence="1">Uncharacterized protein</fullName>
    </submittedName>
</protein>
<reference evidence="1" key="2">
    <citation type="submission" date="2025-09" db="UniProtKB">
        <authorList>
            <consortium name="Ensembl"/>
        </authorList>
    </citation>
    <scope>IDENTIFICATION</scope>
</reference>